<feature type="compositionally biased region" description="Basic and acidic residues" evidence="1">
    <location>
        <begin position="156"/>
        <end position="170"/>
    </location>
</feature>
<evidence type="ECO:0000256" key="1">
    <source>
        <dbReference type="SAM" id="MobiDB-lite"/>
    </source>
</evidence>
<evidence type="ECO:0000313" key="2">
    <source>
        <dbReference type="EMBL" id="CAK0892885.1"/>
    </source>
</evidence>
<keyword evidence="3" id="KW-1185">Reference proteome</keyword>
<feature type="region of interest" description="Disordered" evidence="1">
    <location>
        <begin position="146"/>
        <end position="211"/>
    </location>
</feature>
<sequence length="211" mass="23228">MPSAPFAHLSGLRWIRRPNAHLSRSARHVQMAGGQRVFSKCSGHPAEAQSTPEDHPEHCFSDAGHDEEGCRDERDGVRARRSLAGDNGKTVEAQKGQDRAEQLWVNGFPAYEQHPTFLCRGGRNAAHGLEGGLCQAPSRRMAGVLPGSLPHARPRGTREDEQPRGEEGVKARRAARSPLCPPGIRRERNTQTQLIVESQENMGIGREDKKP</sequence>
<comment type="caution">
    <text evidence="2">The sequence shown here is derived from an EMBL/GenBank/DDBJ whole genome shotgun (WGS) entry which is preliminary data.</text>
</comment>
<feature type="non-terminal residue" evidence="2">
    <location>
        <position position="211"/>
    </location>
</feature>
<feature type="compositionally biased region" description="Polar residues" evidence="1">
    <location>
        <begin position="190"/>
        <end position="201"/>
    </location>
</feature>
<name>A0ABN9X0X8_9DINO</name>
<reference evidence="2" key="1">
    <citation type="submission" date="2023-10" db="EMBL/GenBank/DDBJ databases">
        <authorList>
            <person name="Chen Y."/>
            <person name="Shah S."/>
            <person name="Dougan E. K."/>
            <person name="Thang M."/>
            <person name="Chan C."/>
        </authorList>
    </citation>
    <scope>NUCLEOTIDE SEQUENCE [LARGE SCALE GENOMIC DNA]</scope>
</reference>
<organism evidence="2 3">
    <name type="scientific">Prorocentrum cordatum</name>
    <dbReference type="NCBI Taxonomy" id="2364126"/>
    <lineage>
        <taxon>Eukaryota</taxon>
        <taxon>Sar</taxon>
        <taxon>Alveolata</taxon>
        <taxon>Dinophyceae</taxon>
        <taxon>Prorocentrales</taxon>
        <taxon>Prorocentraceae</taxon>
        <taxon>Prorocentrum</taxon>
    </lineage>
</organism>
<gene>
    <name evidence="2" type="ORF">PCOR1329_LOCUS72414</name>
</gene>
<protein>
    <submittedName>
        <fullName evidence="2">Uncharacterized protein</fullName>
    </submittedName>
</protein>
<dbReference type="EMBL" id="CAUYUJ010019678">
    <property type="protein sequence ID" value="CAK0892885.1"/>
    <property type="molecule type" value="Genomic_DNA"/>
</dbReference>
<proteinExistence type="predicted"/>
<evidence type="ECO:0000313" key="3">
    <source>
        <dbReference type="Proteomes" id="UP001189429"/>
    </source>
</evidence>
<accession>A0ABN9X0X8</accession>
<dbReference type="Proteomes" id="UP001189429">
    <property type="component" value="Unassembled WGS sequence"/>
</dbReference>